<dbReference type="InterPro" id="IPR001876">
    <property type="entry name" value="Znf_RanBP2"/>
</dbReference>
<dbReference type="GO" id="GO:0043130">
    <property type="term" value="F:ubiquitin binding"/>
    <property type="evidence" value="ECO:0007669"/>
    <property type="project" value="TreeGrafter"/>
</dbReference>
<dbReference type="Gene3D" id="2.30.30.380">
    <property type="entry name" value="Zn-finger domain of Sec23/24"/>
    <property type="match status" value="1"/>
</dbReference>
<dbReference type="InterPro" id="IPR037518">
    <property type="entry name" value="MPN"/>
</dbReference>
<dbReference type="CDD" id="cd08061">
    <property type="entry name" value="MPN_NPL4"/>
    <property type="match status" value="1"/>
</dbReference>
<evidence type="ECO:0000256" key="2">
    <source>
        <dbReference type="ARBA" id="ARBA00022723"/>
    </source>
</evidence>
<dbReference type="InterPro" id="IPR007716">
    <property type="entry name" value="NPL4_Zn-bd_put"/>
</dbReference>
<evidence type="ECO:0000256" key="6">
    <source>
        <dbReference type="ARBA" id="ARBA00074519"/>
    </source>
</evidence>
<evidence type="ECO:0000256" key="3">
    <source>
        <dbReference type="ARBA" id="ARBA00022771"/>
    </source>
</evidence>
<accession>A0A2M4CGK3</accession>
<dbReference type="Gene3D" id="3.10.20.90">
    <property type="entry name" value="Phosphatidylinositol 3-kinase Catalytic Subunit, Chain A, domain 1"/>
    <property type="match status" value="1"/>
</dbReference>
<sequence>MSGTNKILLRIQSAHGTKRIETELASSTRALYELAKAAFQFDNYEFALFRERNFTKEIVSAGSQYVKDIGLKHGDMIYLREVEGPSTSKATERSASASSLASSHSSSASLAGFNTDAVASTSAKSSSFAAASSTLLPQEDAVDVELYKQDGRIQRKRDEKLCRHNSNGCCVHCSPVEPWDENYLKEQKIKHFSFHSYLKKLTSGADRGKFVALEDLNCKIKTGCRDHPPWPKGICSKCQPSAITLNRQQYRHVDNVMFENTGIVERFLNYWRTTGHQRIGYLYGTYEIHPDVPLGIRARVAAIYEPQQESNRDTIRLLDGADDGDVDEMAKLLGLQRVGWIFTDLLSENLANGTVKHVRNIKTHFLTSQECILAGHLQNKHPNRCKYSSNGYFGSKFVTVCVTGDEKKQVHMEGYAVSAQCMALVRDNCLIPTKDAPELGYIRESTDKQYVPDVYYKEKDVYGNEVQRLGRPLPVEYLLVDVPASTPLVPLYTFLERKDAKEYFPVENRLIDGHIQDFSALASYLAKSRSMDFLDVVSDFHLLLFLYRMEDMLPMKSQLGPLLEAVRIKDKALANEWKTREVWKTLEELIAASSHHDDGSMSNDVEFVPSGDAEQNWICSFCTFINSRELSACEICNLPSAIPTDAARQRSKIIPDIASTVYSENLHGDRKCYERRVRDPNVHISARLLRYFTFGGILQGIAEKTALNRVGLVQGGASQYQDRSSGLQREYHAAHIVRVGTIDPGLQKQSATLYNALKNYIGHTQNVIRHANVWHGVGGQIDRFQSDNLAELAKIDFNGTLDGQIQTVEGLVLKFRELIQNYVQAPDGARTESDQNVLNEDWVAVWCAGTEVLFDAGKEVLQAIAEETGIPRELLLDSGDQRALHEQSLHFAKVRLIRVGEVNPRLSEINQRLYQTLVRLIGDEQIVPIAEYRLNEVTAAIDRLPFAIMLDMALIDFSLDPLNAANPSNCSRIYRILDTMHSALIWNPLFSRTALDWIAKTRTPAGIQDLFRYVAPVYQAVLRGQVFYRFKMSQKDRTYKGPKNTTDDIDDSSSVTEKKVPVADSDQLITPAEEHILERFRRYFKLLARIRAIEELTGLQNIVQGGASTGQDVRGTQKYQACHVLRVGAINPKLKDKNERLFKALTNFVGHTQYALAEVNRWDGIGGAIDRFQSANLNGLNGMTYGGKGYGSVEKKLLQDMLNEMLKIVVNPELKYAAYGKDAKKWIEKHNNSEKELKSLYDYMRSKFEGLLKMSSKMISSSFIRRLLEVNNKKLLQRRFVSTRDPYSDPRGFTLSDMKKNPAPQ</sequence>
<dbReference type="Pfam" id="PF11543">
    <property type="entry name" value="UN_NPL4"/>
    <property type="match status" value="1"/>
</dbReference>
<dbReference type="GO" id="GO:0031625">
    <property type="term" value="F:ubiquitin protein ligase binding"/>
    <property type="evidence" value="ECO:0007669"/>
    <property type="project" value="TreeGrafter"/>
</dbReference>
<comment type="similarity">
    <text evidence="1">Belongs to the NPL4 family.</text>
</comment>
<dbReference type="PROSITE" id="PS01358">
    <property type="entry name" value="ZF_RANBP2_1"/>
    <property type="match status" value="1"/>
</dbReference>
<dbReference type="VEuPathDB" id="VectorBase:ADAC004866"/>
<dbReference type="InterPro" id="IPR036443">
    <property type="entry name" value="Znf_RanBP2_sf"/>
</dbReference>
<dbReference type="FunFam" id="3.40.140.10:FF:000012">
    <property type="entry name" value="nuclear protein localization protein 4 homolog"/>
    <property type="match status" value="1"/>
</dbReference>
<reference evidence="8" key="1">
    <citation type="submission" date="2018-01" db="EMBL/GenBank/DDBJ databases">
        <title>An insight into the sialome of Amazonian anophelines.</title>
        <authorList>
            <person name="Ribeiro J.M."/>
            <person name="Scarpassa V."/>
            <person name="Calvo E."/>
        </authorList>
    </citation>
    <scope>NUCLEOTIDE SEQUENCE</scope>
</reference>
<dbReference type="SUPFAM" id="SSF90209">
    <property type="entry name" value="Ran binding protein zinc finger-like"/>
    <property type="match status" value="1"/>
</dbReference>
<dbReference type="GO" id="GO:0006511">
    <property type="term" value="P:ubiquitin-dependent protein catabolic process"/>
    <property type="evidence" value="ECO:0007669"/>
    <property type="project" value="InterPro"/>
</dbReference>
<evidence type="ECO:0000313" key="8">
    <source>
        <dbReference type="EMBL" id="MBW64443.1"/>
    </source>
</evidence>
<dbReference type="Gene3D" id="3.40.140.10">
    <property type="entry name" value="Cytidine Deaminase, domain 2"/>
    <property type="match status" value="1"/>
</dbReference>
<evidence type="ECO:0000256" key="5">
    <source>
        <dbReference type="ARBA" id="ARBA00060618"/>
    </source>
</evidence>
<protein>
    <recommendedName>
        <fullName evidence="6">Nuclear protein localization protein 4 homolog</fullName>
    </recommendedName>
</protein>
<dbReference type="Pfam" id="PF05021">
    <property type="entry name" value="NPL4"/>
    <property type="match status" value="1"/>
</dbReference>
<evidence type="ECO:0000259" key="7">
    <source>
        <dbReference type="PROSITE" id="PS50249"/>
    </source>
</evidence>
<dbReference type="VEuPathDB" id="VectorBase:ADAC004853"/>
<evidence type="ECO:0000256" key="4">
    <source>
        <dbReference type="ARBA" id="ARBA00022833"/>
    </source>
</evidence>
<dbReference type="PANTHER" id="PTHR12710">
    <property type="entry name" value="NUCLEAR PROTEIN LOCALIZATION 4"/>
    <property type="match status" value="1"/>
</dbReference>
<dbReference type="SMART" id="SM00547">
    <property type="entry name" value="ZnF_RBZ"/>
    <property type="match status" value="1"/>
</dbReference>
<dbReference type="SUPFAM" id="SSF54236">
    <property type="entry name" value="Ubiquitin-like"/>
    <property type="match status" value="1"/>
</dbReference>
<dbReference type="GO" id="GO:0008270">
    <property type="term" value="F:zinc ion binding"/>
    <property type="evidence" value="ECO:0007669"/>
    <property type="project" value="UniProtKB-KW"/>
</dbReference>
<dbReference type="VEuPathDB" id="VectorBase:ADAR2_010478"/>
<dbReference type="InterPro" id="IPR007717">
    <property type="entry name" value="NPL4_C"/>
</dbReference>
<dbReference type="EMBL" id="GGFL01000265">
    <property type="protein sequence ID" value="MBW64443.1"/>
    <property type="molecule type" value="Transcribed_RNA"/>
</dbReference>
<dbReference type="InterPro" id="IPR024682">
    <property type="entry name" value="Npl4_Ub-like_dom"/>
</dbReference>
<dbReference type="Pfam" id="PF05020">
    <property type="entry name" value="zf-NPL4"/>
    <property type="match status" value="1"/>
</dbReference>
<dbReference type="PROSITE" id="PS50249">
    <property type="entry name" value="MPN"/>
    <property type="match status" value="1"/>
</dbReference>
<comment type="pathway">
    <text evidence="5">Protein degradation; proteasomal ubiquitin-dependent pathway.</text>
</comment>
<dbReference type="InterPro" id="IPR016563">
    <property type="entry name" value="Npl4"/>
</dbReference>
<dbReference type="VEuPathDB" id="VectorBase:ADAR2_010803"/>
<keyword evidence="3" id="KW-0863">Zinc-finger</keyword>
<dbReference type="InterPro" id="IPR029071">
    <property type="entry name" value="Ubiquitin-like_domsf"/>
</dbReference>
<proteinExistence type="inferred from homology"/>
<name>A0A2M4CGK3_ANODA</name>
<feature type="domain" description="MPN" evidence="7">
    <location>
        <begin position="256"/>
        <end position="393"/>
    </location>
</feature>
<dbReference type="PANTHER" id="PTHR12710:SF0">
    <property type="entry name" value="NUCLEAR PROTEIN LOCALIZATION PROTEIN 4 HOMOLOG"/>
    <property type="match status" value="1"/>
</dbReference>
<keyword evidence="2" id="KW-0479">Metal-binding</keyword>
<dbReference type="VEuPathDB" id="VectorBase:ADAR2_007962"/>
<dbReference type="VEuPathDB" id="VectorBase:ADAR2_003606"/>
<keyword evidence="4" id="KW-0862">Zinc</keyword>
<evidence type="ECO:0000256" key="1">
    <source>
        <dbReference type="ARBA" id="ARBA00011025"/>
    </source>
</evidence>
<organism evidence="8">
    <name type="scientific">Anopheles darlingi</name>
    <name type="common">Mosquito</name>
    <dbReference type="NCBI Taxonomy" id="43151"/>
    <lineage>
        <taxon>Eukaryota</taxon>
        <taxon>Metazoa</taxon>
        <taxon>Ecdysozoa</taxon>
        <taxon>Arthropoda</taxon>
        <taxon>Hexapoda</taxon>
        <taxon>Insecta</taxon>
        <taxon>Pterygota</taxon>
        <taxon>Neoptera</taxon>
        <taxon>Endopterygota</taxon>
        <taxon>Diptera</taxon>
        <taxon>Nematocera</taxon>
        <taxon>Culicoidea</taxon>
        <taxon>Culicidae</taxon>
        <taxon>Anophelinae</taxon>
        <taxon>Anopheles</taxon>
    </lineage>
</organism>
<dbReference type="GO" id="GO:0005634">
    <property type="term" value="C:nucleus"/>
    <property type="evidence" value="ECO:0007669"/>
    <property type="project" value="TreeGrafter"/>
</dbReference>